<keyword evidence="1" id="KW-0540">Nuclease</keyword>
<feature type="region of interest" description="Disordered" evidence="3">
    <location>
        <begin position="368"/>
        <end position="409"/>
    </location>
</feature>
<reference evidence="4 5" key="1">
    <citation type="journal article" date="2016" name="DNA Res.">
        <title>The draft genome of MD-2 pineapple using hybrid error correction of long reads.</title>
        <authorList>
            <person name="Redwan R.M."/>
            <person name="Saidin A."/>
            <person name="Kumar S.V."/>
        </authorList>
    </citation>
    <scope>NUCLEOTIDE SEQUENCE [LARGE SCALE GENOMIC DNA]</scope>
    <source>
        <strain evidence="5">cv. MD2</strain>
        <tissue evidence="4">Leaf</tissue>
    </source>
</reference>
<evidence type="ECO:0000313" key="5">
    <source>
        <dbReference type="Proteomes" id="UP000092600"/>
    </source>
</evidence>
<evidence type="ECO:0000313" key="4">
    <source>
        <dbReference type="EMBL" id="OAY71716.1"/>
    </source>
</evidence>
<feature type="compositionally biased region" description="Acidic residues" evidence="3">
    <location>
        <begin position="320"/>
        <end position="334"/>
    </location>
</feature>
<accession>A0A199V494</accession>
<dbReference type="InterPro" id="IPR012337">
    <property type="entry name" value="RNaseH-like_sf"/>
</dbReference>
<dbReference type="SUPFAM" id="SSF53098">
    <property type="entry name" value="Ribonuclease H-like"/>
    <property type="match status" value="4"/>
</dbReference>
<name>A0A199V494_ANACO</name>
<feature type="non-terminal residue" evidence="4">
    <location>
        <position position="1"/>
    </location>
</feature>
<dbReference type="PANTHER" id="PTHR13620">
    <property type="entry name" value="3-5 EXONUCLEASE"/>
    <property type="match status" value="1"/>
</dbReference>
<dbReference type="InterPro" id="IPR036397">
    <property type="entry name" value="RNaseH_sf"/>
</dbReference>
<comment type="caution">
    <text evidence="4">The sequence shown here is derived from an EMBL/GenBank/DDBJ whole genome shotgun (WGS) entry which is preliminary data.</text>
</comment>
<dbReference type="Proteomes" id="UP000092600">
    <property type="component" value="Unassembled WGS sequence"/>
</dbReference>
<dbReference type="Gene3D" id="3.30.420.10">
    <property type="entry name" value="Ribonuclease H-like superfamily/Ribonuclease H"/>
    <property type="match status" value="4"/>
</dbReference>
<dbReference type="GO" id="GO:0003676">
    <property type="term" value="F:nucleic acid binding"/>
    <property type="evidence" value="ECO:0007669"/>
    <property type="project" value="InterPro"/>
</dbReference>
<dbReference type="PANTHER" id="PTHR13620:SF80">
    <property type="entry name" value="3'-5' EXONUCLEASE DOMAIN-CONTAINING PROTEIN"/>
    <property type="match status" value="1"/>
</dbReference>
<keyword evidence="4" id="KW-0269">Exonuclease</keyword>
<gene>
    <name evidence="4" type="ORF">ACMD2_26736</name>
</gene>
<evidence type="ECO:0000256" key="1">
    <source>
        <dbReference type="ARBA" id="ARBA00022722"/>
    </source>
</evidence>
<feature type="compositionally biased region" description="Basic and acidic residues" evidence="3">
    <location>
        <begin position="394"/>
        <end position="405"/>
    </location>
</feature>
<organism evidence="4 5">
    <name type="scientific">Ananas comosus</name>
    <name type="common">Pineapple</name>
    <name type="synonym">Ananas ananas</name>
    <dbReference type="NCBI Taxonomy" id="4615"/>
    <lineage>
        <taxon>Eukaryota</taxon>
        <taxon>Viridiplantae</taxon>
        <taxon>Streptophyta</taxon>
        <taxon>Embryophyta</taxon>
        <taxon>Tracheophyta</taxon>
        <taxon>Spermatophyta</taxon>
        <taxon>Magnoliopsida</taxon>
        <taxon>Liliopsida</taxon>
        <taxon>Poales</taxon>
        <taxon>Bromeliaceae</taxon>
        <taxon>Bromelioideae</taxon>
        <taxon>Ananas</taxon>
    </lineage>
</organism>
<dbReference type="STRING" id="4615.A0A199V494"/>
<keyword evidence="2" id="KW-0378">Hydrolase</keyword>
<feature type="region of interest" description="Disordered" evidence="3">
    <location>
        <begin position="320"/>
        <end position="349"/>
    </location>
</feature>
<dbReference type="AlphaFoldDB" id="A0A199V494"/>
<dbReference type="GO" id="GO:0008408">
    <property type="term" value="F:3'-5' exonuclease activity"/>
    <property type="evidence" value="ECO:0007669"/>
    <property type="project" value="TreeGrafter"/>
</dbReference>
<evidence type="ECO:0000256" key="3">
    <source>
        <dbReference type="SAM" id="MobiDB-lite"/>
    </source>
</evidence>
<dbReference type="GO" id="GO:0005634">
    <property type="term" value="C:nucleus"/>
    <property type="evidence" value="ECO:0007669"/>
    <property type="project" value="TreeGrafter"/>
</dbReference>
<protein>
    <submittedName>
        <fullName evidence="4">Werner Syndrome-like exonuclease</fullName>
    </submittedName>
</protein>
<proteinExistence type="predicted"/>
<dbReference type="InterPro" id="IPR051132">
    <property type="entry name" value="3-5_Exonuclease_domain"/>
</dbReference>
<dbReference type="EMBL" id="LSRQ01003336">
    <property type="protein sequence ID" value="OAY71716.1"/>
    <property type="molecule type" value="Genomic_DNA"/>
</dbReference>
<sequence length="734" mass="83097">SQEFEEEEEDAGTCKPIRINSDTTLAEVIFGRSRRISTTVTHSAPVVAEWIDKTIQGCSGGGPCQRHLVGLEVACQPNGNIVLLHLCVGSRCLIYQLLHRDPGTSPPRELFAFLDDARFCFAGAGVDVVAYGLQREHGFSVRNTVDLGDMAASKLGREELRRAGLERLLKEVMRVEMDMPAEVQRSEWWRQELSEEQIFYASTIAFASFELGRVSCQRNGNIVLVLFSVRDCCLIYQLLHRGKAHPPREFYEFLVDARFCFVGAGVEVVAYGLQREHGFSPKNVLDLGDVAAARLSREDLRRAGLERLAKEVMRVEMDTPAEEARIEEEGEENVGEVRTTPGEQRQDLGRGDLRRCLSHLYDRHPLRRRRRRLDQRHCPKLHRQPPLRPSPHRRPGDRPPPEWRHRPPPALCRLPLPHLPAAAPQPRLDPPHRLYAFFVDMRFCFVGVGVEVVVYGLRREYGFTVRNTTDLGNAAARMRGREDVRRAGLELLAREVMWLEMDTPAEVRTSEWWRRDLSQEQIACACADTFVSFQLGTLAEVTFADAHRISTTVTHSAVIVADWINETIQGCSGGGPCQRHLVGLEVACQPNGNIVLLQLCVGSRCLIYQLLHRDRGTNPPRELFAFLDDARFFFVGAGVEVVAYGLQREHGFSVRNTADLGDTAAIRLGREDLRQAGLERLAREVMRVEMDTPAEVRWSEWWRRDLSQEQIACACAEAFVSFELGRILFPIKPN</sequence>
<feature type="compositionally biased region" description="Basic residues" evidence="3">
    <location>
        <begin position="368"/>
        <end position="393"/>
    </location>
</feature>
<evidence type="ECO:0000256" key="2">
    <source>
        <dbReference type="ARBA" id="ARBA00022801"/>
    </source>
</evidence>
<dbReference type="GO" id="GO:0005737">
    <property type="term" value="C:cytoplasm"/>
    <property type="evidence" value="ECO:0007669"/>
    <property type="project" value="TreeGrafter"/>
</dbReference>